<feature type="signal peptide" evidence="1">
    <location>
        <begin position="1"/>
        <end position="19"/>
    </location>
</feature>
<dbReference type="OrthoDB" id="792126at2"/>
<reference evidence="2 3" key="1">
    <citation type="submission" date="2016-10" db="EMBL/GenBank/DDBJ databases">
        <authorList>
            <person name="de Groot N.N."/>
        </authorList>
    </citation>
    <scope>NUCLEOTIDE SEQUENCE [LARGE SCALE GENOMIC DNA]</scope>
    <source>
        <strain evidence="2 3">47C3B</strain>
    </source>
</reference>
<proteinExistence type="predicted"/>
<keyword evidence="1" id="KW-0732">Signal</keyword>
<name>A0A1G7HHD1_9SPHI</name>
<sequence>MYRIITLLFLSLITVSCSAQSLCDKLAQLKQECYGFKPEGLTDEQREAKSAALDRFWNLAMSDTLQAAPCLKEMILAEKNDSYFCFDASSLLLKMDNRHQYTDVALAGVQKSNIDDLQLEPYLQMCFYLGHMGKDVGSLAEKLISKPQASVYLTIHVVTLSAIDASLFLYNTMSTEKAEGYLIKAVTQGNATARHNGAVALNIIATTKGDSLLNSLIASKQLADSTITFILNDRKTFTQNASCKGNISREEILGDLQRSRTDSRINYFGFAGNDETICAACTQLRKEDIDAIRTARMKATPGLSDEGLSEYFALTKILMTVRSKSAVK</sequence>
<dbReference type="EMBL" id="FNAI01000011">
    <property type="protein sequence ID" value="SDE99798.1"/>
    <property type="molecule type" value="Genomic_DNA"/>
</dbReference>
<gene>
    <name evidence="2" type="ORF">SAMN05216464_111228</name>
</gene>
<dbReference type="Proteomes" id="UP000199072">
    <property type="component" value="Unassembled WGS sequence"/>
</dbReference>
<dbReference type="AlphaFoldDB" id="A0A1G7HHD1"/>
<organism evidence="2 3">
    <name type="scientific">Mucilaginibacter pineti</name>
    <dbReference type="NCBI Taxonomy" id="1391627"/>
    <lineage>
        <taxon>Bacteria</taxon>
        <taxon>Pseudomonadati</taxon>
        <taxon>Bacteroidota</taxon>
        <taxon>Sphingobacteriia</taxon>
        <taxon>Sphingobacteriales</taxon>
        <taxon>Sphingobacteriaceae</taxon>
        <taxon>Mucilaginibacter</taxon>
    </lineage>
</organism>
<dbReference type="RefSeq" id="WP_091152656.1">
    <property type="nucleotide sequence ID" value="NZ_FNAI01000011.1"/>
</dbReference>
<accession>A0A1G7HHD1</accession>
<protein>
    <submittedName>
        <fullName evidence="2">Uncharacterized protein</fullName>
    </submittedName>
</protein>
<evidence type="ECO:0000313" key="2">
    <source>
        <dbReference type="EMBL" id="SDE99798.1"/>
    </source>
</evidence>
<dbReference type="STRING" id="1391627.SAMN05216464_111228"/>
<keyword evidence="3" id="KW-1185">Reference proteome</keyword>
<evidence type="ECO:0000256" key="1">
    <source>
        <dbReference type="SAM" id="SignalP"/>
    </source>
</evidence>
<dbReference type="PROSITE" id="PS51257">
    <property type="entry name" value="PROKAR_LIPOPROTEIN"/>
    <property type="match status" value="1"/>
</dbReference>
<evidence type="ECO:0000313" key="3">
    <source>
        <dbReference type="Proteomes" id="UP000199072"/>
    </source>
</evidence>
<feature type="chain" id="PRO_5011614689" evidence="1">
    <location>
        <begin position="20"/>
        <end position="328"/>
    </location>
</feature>